<evidence type="ECO:0000256" key="1">
    <source>
        <dbReference type="ARBA" id="ARBA00010040"/>
    </source>
</evidence>
<protein>
    <recommendedName>
        <fullName evidence="5">Peptidase S9 prolyl oligopeptidase catalytic domain-containing protein</fullName>
    </recommendedName>
</protein>
<dbReference type="GeneID" id="68094707"/>
<evidence type="ECO:0000256" key="4">
    <source>
        <dbReference type="ARBA" id="ARBA00022801"/>
    </source>
</evidence>
<evidence type="ECO:0000313" key="6">
    <source>
        <dbReference type="EMBL" id="KAG2386507.1"/>
    </source>
</evidence>
<keyword evidence="2" id="KW-0645">Protease</keyword>
<dbReference type="GO" id="GO:0004252">
    <property type="term" value="F:serine-type endopeptidase activity"/>
    <property type="evidence" value="ECO:0007669"/>
    <property type="project" value="TreeGrafter"/>
</dbReference>
<keyword evidence="7" id="KW-1185">Reference proteome</keyword>
<evidence type="ECO:0000256" key="2">
    <source>
        <dbReference type="ARBA" id="ARBA00022670"/>
    </source>
</evidence>
<proteinExistence type="inferred from homology"/>
<reference evidence="6 7" key="1">
    <citation type="journal article" date="2018" name="BMC Genomics">
        <title>The genome of Naegleria lovaniensis, the basis for a comparative approach to unravel pathogenicity factors of the human pathogenic amoeba N. fowleri.</title>
        <authorList>
            <person name="Liechti N."/>
            <person name="Schurch N."/>
            <person name="Bruggmann R."/>
            <person name="Wittwer M."/>
        </authorList>
    </citation>
    <scope>NUCLEOTIDE SEQUENCE [LARGE SCALE GENOMIC DNA]</scope>
    <source>
        <strain evidence="6 7">ATCC 30569</strain>
    </source>
</reference>
<dbReference type="InterPro" id="IPR001375">
    <property type="entry name" value="Peptidase_S9_cat"/>
</dbReference>
<name>A0AA88GT19_NAELO</name>
<dbReference type="GO" id="GO:0006508">
    <property type="term" value="P:proteolysis"/>
    <property type="evidence" value="ECO:0007669"/>
    <property type="project" value="UniProtKB-KW"/>
</dbReference>
<dbReference type="Proteomes" id="UP000816034">
    <property type="component" value="Unassembled WGS sequence"/>
</dbReference>
<keyword evidence="3" id="KW-0732">Signal</keyword>
<comment type="similarity">
    <text evidence="1">Belongs to the peptidase S9C family.</text>
</comment>
<sequence>MLLSDVKAIPSPIQNQANIGMNIRDLQGLQRVSGSQVSPDGQFAVYSVKQWDSKTGKTTSNIDIVTIATGEVRRLTNKFGVSDYSPKFTPDSQFVLFLSSGRGSTNGPQIYSIPVKGSESQISLVSNYDIPVESFKVSKSLKSNLFYIAFSAQVYLNCNDRSSLLACSKKMNDEWDNKGSNTGYVYDKLFVRHWDAYRIPEKVSHVFLQKVAIGSDSLKLVATPFDTMFGMNGNCPIGPFGGDEQYDISTTGTYIALNIEVNDHAVSWTTGWKMFVTTVNNWYSDVNSPITSNALKLITSFTAARTQNPLFSPFQDELLSYLAMNTPGYESDNLHLNLYNLLTDRTNDTVFNFDRSISEHVWFDAKRVIISCANDATHALFLVDLATGFRKTLTMEGHSAGLQVVVPGESIVYSYDSFVAPVDQYYMKITNVDLPPSRKLTNYNHEFLTKFPRVVPRKDYFIGAKGEKVQAWIFTPLNYDSQHKYPTVNIIHGGPESAIEDAWSYRWNPQLFVAQGYAAIIINFHGSDGFGLDFKKSIINNWGSLPYEDITNGTDILASRYNFIDPDRICALGASYGGFSINWLLGHNENRRYKCFVTHDGLSELVSAYYSTDELWFPEMEFQGTPFTHPENYQKFNPINYVTKWKTPTLVIHGGKDFRLPIAQGLSVFTALQRQGVPSKMIVFPEENHWVLKPANSILWYDTVLDWIKQWIGN</sequence>
<comment type="caution">
    <text evidence="6">The sequence shown here is derived from an EMBL/GenBank/DDBJ whole genome shotgun (WGS) entry which is preliminary data.</text>
</comment>
<keyword evidence="4" id="KW-0378">Hydrolase</keyword>
<dbReference type="Gene3D" id="3.40.50.1820">
    <property type="entry name" value="alpha/beta hydrolase"/>
    <property type="match status" value="1"/>
</dbReference>
<dbReference type="SUPFAM" id="SSF82171">
    <property type="entry name" value="DPP6 N-terminal domain-like"/>
    <property type="match status" value="1"/>
</dbReference>
<accession>A0AA88GT19</accession>
<dbReference type="SUPFAM" id="SSF53474">
    <property type="entry name" value="alpha/beta-Hydrolases"/>
    <property type="match status" value="1"/>
</dbReference>
<dbReference type="Pfam" id="PF00326">
    <property type="entry name" value="Peptidase_S9"/>
    <property type="match status" value="1"/>
</dbReference>
<dbReference type="AlphaFoldDB" id="A0AA88GT19"/>
<dbReference type="FunFam" id="3.40.50.1820:FF:000028">
    <property type="entry name" value="S9 family peptidase"/>
    <property type="match status" value="1"/>
</dbReference>
<feature type="domain" description="Peptidase S9 prolyl oligopeptidase catalytic" evidence="5">
    <location>
        <begin position="503"/>
        <end position="713"/>
    </location>
</feature>
<evidence type="ECO:0000259" key="5">
    <source>
        <dbReference type="Pfam" id="PF00326"/>
    </source>
</evidence>
<evidence type="ECO:0000313" key="7">
    <source>
        <dbReference type="Proteomes" id="UP000816034"/>
    </source>
</evidence>
<dbReference type="Gene3D" id="2.120.10.30">
    <property type="entry name" value="TolB, C-terminal domain"/>
    <property type="match status" value="1"/>
</dbReference>
<organism evidence="6 7">
    <name type="scientific">Naegleria lovaniensis</name>
    <name type="common">Amoeba</name>
    <dbReference type="NCBI Taxonomy" id="51637"/>
    <lineage>
        <taxon>Eukaryota</taxon>
        <taxon>Discoba</taxon>
        <taxon>Heterolobosea</taxon>
        <taxon>Tetramitia</taxon>
        <taxon>Eutetramitia</taxon>
        <taxon>Vahlkampfiidae</taxon>
        <taxon>Naegleria</taxon>
    </lineage>
</organism>
<dbReference type="RefSeq" id="XP_044550499.1">
    <property type="nucleotide sequence ID" value="XM_044691649.1"/>
</dbReference>
<gene>
    <name evidence="6" type="ORF">C9374_002251</name>
</gene>
<dbReference type="EMBL" id="PYSW02000015">
    <property type="protein sequence ID" value="KAG2386507.1"/>
    <property type="molecule type" value="Genomic_DNA"/>
</dbReference>
<dbReference type="PANTHER" id="PTHR42776:SF13">
    <property type="entry name" value="DIPEPTIDYL-PEPTIDASE 5"/>
    <property type="match status" value="1"/>
</dbReference>
<dbReference type="PANTHER" id="PTHR42776">
    <property type="entry name" value="SERINE PEPTIDASE S9 FAMILY MEMBER"/>
    <property type="match status" value="1"/>
</dbReference>
<dbReference type="InterPro" id="IPR029058">
    <property type="entry name" value="AB_hydrolase_fold"/>
</dbReference>
<evidence type="ECO:0000256" key="3">
    <source>
        <dbReference type="ARBA" id="ARBA00022729"/>
    </source>
</evidence>
<dbReference type="InterPro" id="IPR011042">
    <property type="entry name" value="6-blade_b-propeller_TolB-like"/>
</dbReference>